<comment type="caution">
    <text evidence="12">The sequence shown here is derived from an EMBL/GenBank/DDBJ whole genome shotgun (WGS) entry which is preliminary data.</text>
</comment>
<keyword evidence="7" id="KW-0961">Cell wall biogenesis/degradation</keyword>
<dbReference type="EMBL" id="JAUIYO010000017">
    <property type="protein sequence ID" value="MFK2826907.1"/>
    <property type="molecule type" value="Genomic_DNA"/>
</dbReference>
<keyword evidence="6" id="KW-0012">Acyltransferase</keyword>
<protein>
    <recommendedName>
        <fullName evidence="9">Lipid II:glycine glycyltransferase</fullName>
        <ecNumber evidence="8">2.3.2.16</ecNumber>
    </recommendedName>
    <alternativeName>
        <fullName evidence="10">Factor essential for expression of methicillin resistance X</fullName>
    </alternativeName>
</protein>
<dbReference type="PROSITE" id="PS51191">
    <property type="entry name" value="FEMABX"/>
    <property type="match status" value="1"/>
</dbReference>
<organism evidence="12 13">
    <name type="scientific">Bacillus lumedeiriae</name>
    <dbReference type="NCBI Taxonomy" id="3058829"/>
    <lineage>
        <taxon>Bacteria</taxon>
        <taxon>Bacillati</taxon>
        <taxon>Bacillota</taxon>
        <taxon>Bacilli</taxon>
        <taxon>Bacillales</taxon>
        <taxon>Bacillaceae</taxon>
        <taxon>Bacillus</taxon>
    </lineage>
</organism>
<dbReference type="RefSeq" id="WP_404318653.1">
    <property type="nucleotide sequence ID" value="NZ_JAUIYO010000017.1"/>
</dbReference>
<keyword evidence="4" id="KW-0133">Cell shape</keyword>
<proteinExistence type="inferred from homology"/>
<evidence type="ECO:0000256" key="1">
    <source>
        <dbReference type="ARBA" id="ARBA00004496"/>
    </source>
</evidence>
<comment type="subcellular location">
    <subcellularLocation>
        <location evidence="1">Cytoplasm</location>
    </subcellularLocation>
</comment>
<dbReference type="PANTHER" id="PTHR36174:SF1">
    <property type="entry name" value="LIPID II:GLYCINE GLYCYLTRANSFERASE"/>
    <property type="match status" value="1"/>
</dbReference>
<comment type="catalytic activity">
    <reaction evidence="11">
        <text>beta-D-GlcNAc-(1-&gt;4)-Mur2Ac(oyl-L-Ala-D-isoglutaminyl-L-Lys-D-Ala-D-Ala)-di-trans,octa-cis-undecaprenyl diphosphate + glycyl-tRNA(Gly) = beta-D-GlcNAc-(1-&gt;4)-Mur2Ac(oyl-L-Ala-D-isoglutaminyl-L-Lys-(N(6)-Gly)-D-Ala-D-Ala)-di-trans,octa-cis-undecaprenyl diphosphate + tRNA(Gly) + H(+)</text>
        <dbReference type="Rhea" id="RHEA:30435"/>
        <dbReference type="Rhea" id="RHEA-COMP:9664"/>
        <dbReference type="Rhea" id="RHEA-COMP:9683"/>
        <dbReference type="ChEBI" id="CHEBI:15378"/>
        <dbReference type="ChEBI" id="CHEBI:62233"/>
        <dbReference type="ChEBI" id="CHEBI:62234"/>
        <dbReference type="ChEBI" id="CHEBI:78442"/>
        <dbReference type="ChEBI" id="CHEBI:78522"/>
        <dbReference type="EC" id="2.3.2.16"/>
    </reaction>
</comment>
<accession>A0ABW8IBM2</accession>
<dbReference type="InterPro" id="IPR050644">
    <property type="entry name" value="PG_Glycine_Bridge_Synth"/>
</dbReference>
<evidence type="ECO:0000256" key="2">
    <source>
        <dbReference type="ARBA" id="ARBA00009943"/>
    </source>
</evidence>
<evidence type="ECO:0000256" key="7">
    <source>
        <dbReference type="ARBA" id="ARBA00023316"/>
    </source>
</evidence>
<dbReference type="Proteomes" id="UP001619911">
    <property type="component" value="Unassembled WGS sequence"/>
</dbReference>
<evidence type="ECO:0000256" key="6">
    <source>
        <dbReference type="ARBA" id="ARBA00023315"/>
    </source>
</evidence>
<dbReference type="InterPro" id="IPR016181">
    <property type="entry name" value="Acyl_CoA_acyltransferase"/>
</dbReference>
<dbReference type="EC" id="2.3.2.16" evidence="8"/>
<evidence type="ECO:0000256" key="8">
    <source>
        <dbReference type="ARBA" id="ARBA00039074"/>
    </source>
</evidence>
<keyword evidence="5" id="KW-0573">Peptidoglycan synthesis</keyword>
<evidence type="ECO:0000256" key="4">
    <source>
        <dbReference type="ARBA" id="ARBA00022960"/>
    </source>
</evidence>
<evidence type="ECO:0000313" key="13">
    <source>
        <dbReference type="Proteomes" id="UP001619911"/>
    </source>
</evidence>
<evidence type="ECO:0000256" key="11">
    <source>
        <dbReference type="ARBA" id="ARBA00048654"/>
    </source>
</evidence>
<comment type="similarity">
    <text evidence="2">Belongs to the FemABX family.</text>
</comment>
<evidence type="ECO:0000256" key="9">
    <source>
        <dbReference type="ARBA" id="ARBA00040679"/>
    </source>
</evidence>
<dbReference type="PANTHER" id="PTHR36174">
    <property type="entry name" value="LIPID II:GLYCINE GLYCYLTRANSFERASE"/>
    <property type="match status" value="1"/>
</dbReference>
<dbReference type="InterPro" id="IPR003447">
    <property type="entry name" value="FEMABX"/>
</dbReference>
<sequence length="251" mass="29325">MITIARQLWGIKLQNVYFPEKSDSLVSDRSFDLIGITQSLTPSDKLNKLETLQIDLTKSEEELLADMTKSTRQQIRQAIQKYDFHFQVFPKPANNDLYAFQSFYNQFAEHKNTYKCRAFHIQTLKLLRDNGNMLMTQITNENNDVLCCRIYAIDGQRATSLYSVSHFRLNDDQTRKRILSNAHRYLKWKDMTWLKNNGYRVYDSGGLTSDNNIRKFKLEFGGTIVTEYSGYVANTLKGRMLLGIRRLNMSK</sequence>
<dbReference type="SUPFAM" id="SSF55729">
    <property type="entry name" value="Acyl-CoA N-acyltransferases (Nat)"/>
    <property type="match status" value="1"/>
</dbReference>
<evidence type="ECO:0000256" key="3">
    <source>
        <dbReference type="ARBA" id="ARBA00022679"/>
    </source>
</evidence>
<evidence type="ECO:0000313" key="12">
    <source>
        <dbReference type="EMBL" id="MFK2826907.1"/>
    </source>
</evidence>
<reference evidence="12 13" key="1">
    <citation type="submission" date="2023-07" db="EMBL/GenBank/DDBJ databases">
        <title>Bacillus lucianemedeirus sp. nov, a new species isolated from an immunobiological production facility.</title>
        <authorList>
            <person name="Costa L.V."/>
            <person name="Miranda R.V.S.L."/>
            <person name="Brandao M.L.L."/>
            <person name="Reis C.M.F."/>
            <person name="Frazao A.M."/>
            <person name="Cruz F.V."/>
            <person name="Baio P.V.P."/>
            <person name="Veras J.F.C."/>
            <person name="Ramos J.N."/>
            <person name="Vieira V."/>
        </authorList>
    </citation>
    <scope>NUCLEOTIDE SEQUENCE [LARGE SCALE GENOMIC DNA]</scope>
    <source>
        <strain evidence="12 13">B190/17</strain>
    </source>
</reference>
<evidence type="ECO:0000256" key="5">
    <source>
        <dbReference type="ARBA" id="ARBA00022984"/>
    </source>
</evidence>
<gene>
    <name evidence="12" type="ORF">QYG89_14725</name>
</gene>
<name>A0ABW8IBM2_9BACI</name>
<keyword evidence="13" id="KW-1185">Reference proteome</keyword>
<evidence type="ECO:0000256" key="10">
    <source>
        <dbReference type="ARBA" id="ARBA00042933"/>
    </source>
</evidence>
<keyword evidence="3" id="KW-0808">Transferase</keyword>
<dbReference type="Gene3D" id="3.40.630.30">
    <property type="match status" value="1"/>
</dbReference>